<dbReference type="OrthoDB" id="129742at2"/>
<evidence type="ECO:0008006" key="3">
    <source>
        <dbReference type="Google" id="ProtNLM"/>
    </source>
</evidence>
<reference evidence="1 2" key="1">
    <citation type="submission" date="2018-06" db="EMBL/GenBank/DDBJ databases">
        <title>Draft Whole-Genome Sequence of the purple photosynthetic bacterium Rhodospeudomonas palustris XCP.</title>
        <authorList>
            <person name="Rayyan A."/>
            <person name="Meyer T.E."/>
            <person name="Kyndt J.A."/>
        </authorList>
    </citation>
    <scope>NUCLEOTIDE SEQUENCE [LARGE SCALE GENOMIC DNA]</scope>
    <source>
        <strain evidence="1 2">XCP</strain>
    </source>
</reference>
<gene>
    <name evidence="1" type="ORF">DNX69_02905</name>
</gene>
<sequence length="84" mass="9560">MRHFASSRFWTAYRALPQPIRALADKNFALLKADASHPSLHFKKVGNLYSVRVGLGYRALAVPVDEGLLWFWIGSHADYDAMLR</sequence>
<dbReference type="InterPro" id="IPR035093">
    <property type="entry name" value="RelE/ParE_toxin_dom_sf"/>
</dbReference>
<proteinExistence type="predicted"/>
<name>A0A323UZJ8_RHOPL</name>
<dbReference type="AlphaFoldDB" id="A0A323UZJ8"/>
<organism evidence="1 2">
    <name type="scientific">Rhodopseudomonas palustris</name>
    <dbReference type="NCBI Taxonomy" id="1076"/>
    <lineage>
        <taxon>Bacteria</taxon>
        <taxon>Pseudomonadati</taxon>
        <taxon>Pseudomonadota</taxon>
        <taxon>Alphaproteobacteria</taxon>
        <taxon>Hyphomicrobiales</taxon>
        <taxon>Nitrobacteraceae</taxon>
        <taxon>Rhodopseudomonas</taxon>
    </lineage>
</organism>
<comment type="caution">
    <text evidence="1">The sequence shown here is derived from an EMBL/GenBank/DDBJ whole genome shotgun (WGS) entry which is preliminary data.</text>
</comment>
<dbReference type="SUPFAM" id="SSF143011">
    <property type="entry name" value="RelE-like"/>
    <property type="match status" value="1"/>
</dbReference>
<protein>
    <recommendedName>
        <fullName evidence="3">Type II toxin-antitoxin system HigB family toxin</fullName>
    </recommendedName>
</protein>
<dbReference type="RefSeq" id="WP_110784511.1">
    <property type="nucleotide sequence ID" value="NZ_QKQS01000006.1"/>
</dbReference>
<accession>A0A323UZJ8</accession>
<evidence type="ECO:0000313" key="2">
    <source>
        <dbReference type="Proteomes" id="UP000248134"/>
    </source>
</evidence>
<evidence type="ECO:0000313" key="1">
    <source>
        <dbReference type="EMBL" id="PZA13338.1"/>
    </source>
</evidence>
<dbReference type="Proteomes" id="UP000248134">
    <property type="component" value="Unassembled WGS sequence"/>
</dbReference>
<dbReference type="EMBL" id="QKQS01000006">
    <property type="protein sequence ID" value="PZA13338.1"/>
    <property type="molecule type" value="Genomic_DNA"/>
</dbReference>